<evidence type="ECO:0000313" key="2">
    <source>
        <dbReference type="Proteomes" id="UP000054144"/>
    </source>
</evidence>
<keyword evidence="2" id="KW-1185">Reference proteome</keyword>
<accession>A0A0D7APF2</accession>
<dbReference type="AlphaFoldDB" id="A0A0D7APF2"/>
<sequence>MGPLENITLCVPRRSAVQDSHAAFLVPDNMADFEVLENHVLIRIDVFGFSTNNLTYQVLGEHPHFRYFDLYPAPSQENVSSTTHGVISVWGFATIVMSTHPKLLAGERLYGYFAPTRFLTLPVSDVNRHAVYVPRPHLPEDYLFSSLHLSGATAVVISSASSKTAFLLAYRIRKRSLRSVKVFGLTSEKNREFVRKLGLYDEVLVYDTFAFSLLFPARKTDTVIYVDVAGNAALNQRVFAQFASPYAGSLSLCLSLGMTTLSPSDRVGSEWGLREASTAKPSQPMSPFWPIMESFFMPEWLAVRRKQLPQKVIVDQQNAAWTDLMANCQGWVRMKRMSGANAVLSAYVEMSSGQTDAQTGFVCSMWDGVTHAKL</sequence>
<dbReference type="EMBL" id="KN881601">
    <property type="protein sequence ID" value="KIY53654.1"/>
    <property type="molecule type" value="Genomic_DNA"/>
</dbReference>
<dbReference type="InterPro" id="IPR021276">
    <property type="entry name" value="DUF2855"/>
</dbReference>
<reference evidence="1 2" key="1">
    <citation type="journal article" date="2015" name="Fungal Genet. Biol.">
        <title>Evolution of novel wood decay mechanisms in Agaricales revealed by the genome sequences of Fistulina hepatica and Cylindrobasidium torrendii.</title>
        <authorList>
            <person name="Floudas D."/>
            <person name="Held B.W."/>
            <person name="Riley R."/>
            <person name="Nagy L.G."/>
            <person name="Koehler G."/>
            <person name="Ransdell A.S."/>
            <person name="Younus H."/>
            <person name="Chow J."/>
            <person name="Chiniquy J."/>
            <person name="Lipzen A."/>
            <person name="Tritt A."/>
            <person name="Sun H."/>
            <person name="Haridas S."/>
            <person name="LaButti K."/>
            <person name="Ohm R.A."/>
            <person name="Kues U."/>
            <person name="Blanchette R.A."/>
            <person name="Grigoriev I.V."/>
            <person name="Minto R.E."/>
            <person name="Hibbett D.S."/>
        </authorList>
    </citation>
    <scope>NUCLEOTIDE SEQUENCE [LARGE SCALE GENOMIC DNA]</scope>
    <source>
        <strain evidence="1 2">ATCC 64428</strain>
    </source>
</reference>
<dbReference type="Pfam" id="PF11017">
    <property type="entry name" value="DUF2855"/>
    <property type="match status" value="1"/>
</dbReference>
<gene>
    <name evidence="1" type="ORF">FISHEDRAFT_63285</name>
</gene>
<evidence type="ECO:0000313" key="1">
    <source>
        <dbReference type="EMBL" id="KIY53654.1"/>
    </source>
</evidence>
<name>A0A0D7APF2_9AGAR</name>
<organism evidence="1 2">
    <name type="scientific">Fistulina hepatica ATCC 64428</name>
    <dbReference type="NCBI Taxonomy" id="1128425"/>
    <lineage>
        <taxon>Eukaryota</taxon>
        <taxon>Fungi</taxon>
        <taxon>Dikarya</taxon>
        <taxon>Basidiomycota</taxon>
        <taxon>Agaricomycotina</taxon>
        <taxon>Agaricomycetes</taxon>
        <taxon>Agaricomycetidae</taxon>
        <taxon>Agaricales</taxon>
        <taxon>Fistulinaceae</taxon>
        <taxon>Fistulina</taxon>
    </lineage>
</organism>
<dbReference type="OrthoDB" id="192702at2759"/>
<protein>
    <submittedName>
        <fullName evidence="1">Uncharacterized protein</fullName>
    </submittedName>
</protein>
<dbReference type="Proteomes" id="UP000054144">
    <property type="component" value="Unassembled WGS sequence"/>
</dbReference>
<proteinExistence type="predicted"/>